<evidence type="ECO:0000313" key="2">
    <source>
        <dbReference type="Proteomes" id="UP000287352"/>
    </source>
</evidence>
<dbReference type="AlphaFoldDB" id="A0A402A5S7"/>
<proteinExistence type="predicted"/>
<organism evidence="1 2">
    <name type="scientific">Tengunoibacter tsumagoiensis</name>
    <dbReference type="NCBI Taxonomy" id="2014871"/>
    <lineage>
        <taxon>Bacteria</taxon>
        <taxon>Bacillati</taxon>
        <taxon>Chloroflexota</taxon>
        <taxon>Ktedonobacteria</taxon>
        <taxon>Ktedonobacterales</taxon>
        <taxon>Dictyobacteraceae</taxon>
        <taxon>Tengunoibacter</taxon>
    </lineage>
</organism>
<protein>
    <submittedName>
        <fullName evidence="1">Uncharacterized protein</fullName>
    </submittedName>
</protein>
<sequence>MEKISDRTVKADSHDEGSFSVQLSEQWLLERTYHAQLLNGDQLSTVNFTNAMRLLTDSTVPPSQQSARSRLPEHTPQYKNNTFVVPISTWQEITQDEANADYQQGKPVLLYGEHTWKHGQELVGTWRANRNMSLLIDGDTIFPSEATSGVEYGVCYLDTRRGTFSNIAWKKWFSLESALLSRHDDQSIVFLRPLVEFPFTTHYTIISDGYSSEYPGHSEAVQGFVASPSQAIGSGSYFCYYHDVACSDGTYRLEFLGPHMDDPGYLRHSD</sequence>
<evidence type="ECO:0000313" key="1">
    <source>
        <dbReference type="EMBL" id="GCE14488.1"/>
    </source>
</evidence>
<keyword evidence="2" id="KW-1185">Reference proteome</keyword>
<dbReference type="Proteomes" id="UP000287352">
    <property type="component" value="Unassembled WGS sequence"/>
</dbReference>
<name>A0A402A5S7_9CHLR</name>
<dbReference type="EMBL" id="BIFR01000002">
    <property type="protein sequence ID" value="GCE14488.1"/>
    <property type="molecule type" value="Genomic_DNA"/>
</dbReference>
<dbReference type="OrthoDB" id="156752at2"/>
<gene>
    <name evidence="1" type="ORF">KTT_43470</name>
</gene>
<accession>A0A402A5S7</accession>
<dbReference type="RefSeq" id="WP_126582058.1">
    <property type="nucleotide sequence ID" value="NZ_BIFR01000002.1"/>
</dbReference>
<reference evidence="2" key="1">
    <citation type="submission" date="2018-12" db="EMBL/GenBank/DDBJ databases">
        <title>Tengunoibacter tsumagoiensis gen. nov., sp. nov., Dictyobacter kobayashii sp. nov., D. alpinus sp. nov., and D. joshuensis sp. nov. and description of Dictyobacteraceae fam. nov. within the order Ktedonobacterales isolated from Tengu-no-mugimeshi.</title>
        <authorList>
            <person name="Wang C.M."/>
            <person name="Zheng Y."/>
            <person name="Sakai Y."/>
            <person name="Toyoda A."/>
            <person name="Minakuchi Y."/>
            <person name="Abe K."/>
            <person name="Yokota A."/>
            <person name="Yabe S."/>
        </authorList>
    </citation>
    <scope>NUCLEOTIDE SEQUENCE [LARGE SCALE GENOMIC DNA]</scope>
    <source>
        <strain evidence="2">Uno3</strain>
    </source>
</reference>
<comment type="caution">
    <text evidence="1">The sequence shown here is derived from an EMBL/GenBank/DDBJ whole genome shotgun (WGS) entry which is preliminary data.</text>
</comment>